<evidence type="ECO:0000256" key="5">
    <source>
        <dbReference type="ARBA" id="ARBA00022792"/>
    </source>
</evidence>
<dbReference type="InterPro" id="IPR002938">
    <property type="entry name" value="FAD-bd"/>
</dbReference>
<dbReference type="EC" id="1.14.15.45" evidence="11"/>
<dbReference type="NCBIfam" id="TIGR01988">
    <property type="entry name" value="Ubi-OHases"/>
    <property type="match status" value="1"/>
</dbReference>
<accession>A0A438MTA7</accession>
<dbReference type="InterPro" id="IPR010971">
    <property type="entry name" value="UbiH/COQ6"/>
</dbReference>
<evidence type="ECO:0000313" key="14">
    <source>
        <dbReference type="Proteomes" id="UP000288859"/>
    </source>
</evidence>
<evidence type="ECO:0000256" key="6">
    <source>
        <dbReference type="ARBA" id="ARBA00022827"/>
    </source>
</evidence>
<comment type="similarity">
    <text evidence="2 11">Belongs to the UbiH/COQ6 family.</text>
</comment>
<evidence type="ECO:0000256" key="1">
    <source>
        <dbReference type="ARBA" id="ARBA00001974"/>
    </source>
</evidence>
<evidence type="ECO:0000256" key="3">
    <source>
        <dbReference type="ARBA" id="ARBA00022630"/>
    </source>
</evidence>
<dbReference type="SMART" id="SM00903">
    <property type="entry name" value="Flavin_Reduct"/>
    <property type="match status" value="1"/>
</dbReference>
<dbReference type="PRINTS" id="PR00420">
    <property type="entry name" value="RNGMNOXGNASE"/>
</dbReference>
<dbReference type="SUPFAM" id="SSF51905">
    <property type="entry name" value="FAD/NAD(P)-binding domain"/>
    <property type="match status" value="1"/>
</dbReference>
<dbReference type="GO" id="GO:0010181">
    <property type="term" value="F:FMN binding"/>
    <property type="evidence" value="ECO:0007669"/>
    <property type="project" value="InterPro"/>
</dbReference>
<dbReference type="VEuPathDB" id="FungiDB:PV10_03183"/>
<dbReference type="PANTHER" id="PTHR43876">
    <property type="entry name" value="UBIQUINONE BIOSYNTHESIS MONOOXYGENASE COQ6, MITOCHONDRIAL"/>
    <property type="match status" value="1"/>
</dbReference>
<keyword evidence="9 11" id="KW-0496">Mitochondrion</keyword>
<comment type="pathway">
    <text evidence="11">Cofactor biosynthesis; ubiquinone biosynthesis.</text>
</comment>
<keyword evidence="3 11" id="KW-0285">Flavoprotein</keyword>
<keyword evidence="6 11" id="KW-0274">FAD</keyword>
<keyword evidence="4 11" id="KW-0831">Ubiquinone biosynthesis</keyword>
<dbReference type="Gene3D" id="3.50.50.60">
    <property type="entry name" value="FAD/NAD(P)-binding domain"/>
    <property type="match status" value="2"/>
</dbReference>
<dbReference type="SUPFAM" id="SSF50475">
    <property type="entry name" value="FMN-binding split barrel"/>
    <property type="match status" value="1"/>
</dbReference>
<dbReference type="GO" id="GO:0071949">
    <property type="term" value="F:FAD binding"/>
    <property type="evidence" value="ECO:0007669"/>
    <property type="project" value="InterPro"/>
</dbReference>
<dbReference type="Gene3D" id="2.30.110.10">
    <property type="entry name" value="Electron Transport, Fmn-binding Protein, Chain A"/>
    <property type="match status" value="1"/>
</dbReference>
<evidence type="ECO:0000313" key="13">
    <source>
        <dbReference type="EMBL" id="RVX66158.1"/>
    </source>
</evidence>
<dbReference type="InterPro" id="IPR012349">
    <property type="entry name" value="Split_barrel_FMN-bd"/>
</dbReference>
<dbReference type="OrthoDB" id="683240at2759"/>
<dbReference type="Pfam" id="PF01613">
    <property type="entry name" value="Flavin_Reduct"/>
    <property type="match status" value="1"/>
</dbReference>
<comment type="catalytic activity">
    <reaction evidence="11">
        <text>a 2-methoxy-6-(all-trans-polyprenyl)phenol + 2 reduced [2Fe-2S]-[ferredoxin] + O2 + 2 H(+) = a 2-methoxy-6-(all-trans-polyprenyl)benzene-1,4-diol + 2 oxidized [2Fe-2S]-[ferredoxin] + H2O</text>
        <dbReference type="Rhea" id="RHEA:81183"/>
        <dbReference type="Rhea" id="RHEA-COMP:9551"/>
        <dbReference type="Rhea" id="RHEA-COMP:10000"/>
        <dbReference type="Rhea" id="RHEA-COMP:10001"/>
        <dbReference type="Rhea" id="RHEA-COMP:10858"/>
        <dbReference type="ChEBI" id="CHEBI:15377"/>
        <dbReference type="ChEBI" id="CHEBI:15378"/>
        <dbReference type="ChEBI" id="CHEBI:15379"/>
        <dbReference type="ChEBI" id="CHEBI:33737"/>
        <dbReference type="ChEBI" id="CHEBI:33738"/>
        <dbReference type="ChEBI" id="CHEBI:62731"/>
        <dbReference type="ChEBI" id="CHEBI:84166"/>
        <dbReference type="EC" id="1.14.15.46"/>
    </reaction>
</comment>
<proteinExistence type="inferred from homology"/>
<evidence type="ECO:0000256" key="10">
    <source>
        <dbReference type="ARBA" id="ARBA00023136"/>
    </source>
</evidence>
<name>A0A438MTA7_EXOME</name>
<keyword evidence="7 11" id="KW-0560">Oxidoreductase</keyword>
<dbReference type="EC" id="1.14.15.46" evidence="11"/>
<protein>
    <recommendedName>
        <fullName evidence="11">Ubiquinone biosynthesis monooxygenase COQ6, mitochondrial</fullName>
        <ecNumber evidence="11">1.14.15.45</ecNumber>
    </recommendedName>
    <alternativeName>
        <fullName evidence="11">2-methoxy-6-polyprenolphenol 4-hydroxylase</fullName>
        <ecNumber evidence="11">1.14.15.46</ecNumber>
    </alternativeName>
</protein>
<dbReference type="FunFam" id="3.50.50.60:FF:000245">
    <property type="entry name" value="Ubiquinone biosynthesis monooxygenase COQ6, mitochondrial"/>
    <property type="match status" value="1"/>
</dbReference>
<evidence type="ECO:0000259" key="12">
    <source>
        <dbReference type="SMART" id="SM00903"/>
    </source>
</evidence>
<evidence type="ECO:0000256" key="4">
    <source>
        <dbReference type="ARBA" id="ARBA00022688"/>
    </source>
</evidence>
<sequence length="818" mass="88263">MTPVNSLFKGRTALNSILDVASRYLSSPRLSVFDAAAHQSVGLPLTNGFSRFHYGSCSITTFARPRVVARSTALVISPQHICFSSSVKHHDFKPRDPQSGDLQNSVKQVMRHVPHPVAVITATDISSHPTGGEQGWRGATVSSFNSVTLTPVPVVSFNIKQISSTYDAIKSSGVFNVHLLSEEVESTDVAIKFASGNASSPFHTEDGEIESFAHLTDPVKTASWGKLAPILQSWDDKGQLMVPFRFHCRYLGDKTVEVGDHVVVFGEVSQVFHDDKAFHDQAATLPKPCLVLATSSRRFVCQQCRQASAPSKRRRFFTSSTRLQQQPEIYDVVTVGGGPAGLALLAALKSSPVTSHLKTALIETQDLSKIHGWSMSDDQYSNRASSLTPTSVASLEKSGAWPHVDQTRVQPYDEMQVWDASNDGAIHFDWKHESKQYNAPAQTIATMTENLNLTRGLLKRISELGGDSSLFSNTSVSQIKNGDNDVKGFDLSTWPALSLEAKNANSPVKSPTSIAARLLVGADGFNSPVRAFAGIDSKGWDYDRHGVVATLNVQPMENADEYQSDMFADESSMSNRATAFQRFIPSLGGPIAILPLPNNHASLVWSTAPAHASYLKSLDPASQLAMVNAALRLSAVDLKYLFTLPATSPRADESAHESELRWRLQHTPAPSLSRQPPIVQSIQSGTLASFPLRFRQSSSLINPRVALIGDAAHTVHPLAGQGLNLGLADADALASTIAFSVEHGMDLGDVMSLERYSSERFGKGLLMGGGVDFLNHLYQFGAGGDGPVSGLLGKARGWGMDLVDSVPGLKGLIMKQAG</sequence>
<comment type="catalytic activity">
    <reaction evidence="11">
        <text>a 4-hydroxy-3-(all-trans-polyprenyl)benzoate + 2 reduced [2Fe-2S]-[ferredoxin] + O2 + 2 H(+) = a 3,4-dihydroxy-5-(all-trans-polyprenyl)benzoate + 2 oxidized [2Fe-2S]-[ferredoxin] + H2O</text>
        <dbReference type="Rhea" id="RHEA:81195"/>
        <dbReference type="Rhea" id="RHEA-COMP:9514"/>
        <dbReference type="Rhea" id="RHEA-COMP:10000"/>
        <dbReference type="Rhea" id="RHEA-COMP:10001"/>
        <dbReference type="Rhea" id="RHEA-COMP:10930"/>
        <dbReference type="ChEBI" id="CHEBI:15377"/>
        <dbReference type="ChEBI" id="CHEBI:15378"/>
        <dbReference type="ChEBI" id="CHEBI:15379"/>
        <dbReference type="ChEBI" id="CHEBI:33737"/>
        <dbReference type="ChEBI" id="CHEBI:33738"/>
        <dbReference type="ChEBI" id="CHEBI:64694"/>
        <dbReference type="ChEBI" id="CHEBI:78396"/>
        <dbReference type="EC" id="1.14.15.45"/>
    </reaction>
</comment>
<keyword evidence="5 11" id="KW-0999">Mitochondrion inner membrane</keyword>
<dbReference type="InterPro" id="IPR051205">
    <property type="entry name" value="UbiH/COQ6_monooxygenase"/>
</dbReference>
<dbReference type="GO" id="GO:0031314">
    <property type="term" value="C:extrinsic component of mitochondrial inner membrane"/>
    <property type="evidence" value="ECO:0007669"/>
    <property type="project" value="UniProtKB-UniRule"/>
</dbReference>
<dbReference type="InterPro" id="IPR000689">
    <property type="entry name" value="UbQ_mOase_COQ6"/>
</dbReference>
<evidence type="ECO:0000256" key="7">
    <source>
        <dbReference type="ARBA" id="ARBA00023002"/>
    </source>
</evidence>
<feature type="domain" description="Flavin reductase like" evidence="12">
    <location>
        <begin position="110"/>
        <end position="280"/>
    </location>
</feature>
<comment type="cofactor">
    <cofactor evidence="1 11">
        <name>FAD</name>
        <dbReference type="ChEBI" id="CHEBI:57692"/>
    </cofactor>
</comment>
<dbReference type="Proteomes" id="UP000288859">
    <property type="component" value="Unassembled WGS sequence"/>
</dbReference>
<keyword evidence="10 11" id="KW-0472">Membrane</keyword>
<evidence type="ECO:0000256" key="11">
    <source>
        <dbReference type="HAMAP-Rule" id="MF_03193"/>
    </source>
</evidence>
<reference evidence="13 14" key="1">
    <citation type="submission" date="2017-03" db="EMBL/GenBank/DDBJ databases">
        <title>Genomes of endolithic fungi from Antarctica.</title>
        <authorList>
            <person name="Coleine C."/>
            <person name="Masonjones S."/>
            <person name="Stajich J.E."/>
        </authorList>
    </citation>
    <scope>NUCLEOTIDE SEQUENCE [LARGE SCALE GENOMIC DNA]</scope>
    <source>
        <strain evidence="13 14">CCFEE 6314</strain>
    </source>
</reference>
<dbReference type="InterPro" id="IPR002563">
    <property type="entry name" value="Flavin_Rdtase-like_dom"/>
</dbReference>
<dbReference type="VEuPathDB" id="FungiDB:PV10_03182"/>
<comment type="function">
    <text evidence="11">FAD-dependent monooxygenase required for two non-consecutive steps during ubiquinone biosynthesis. Required for the C5-ring hydroxylation during ubiquinone biosynthesis by catalyzing the hydroxylation of 4-hydroxy-3-(all-trans-polyprenyl)benzoic acid to 3,4-dihydroxy-5-(all-trans-polyprenyl)benzoic acid. Also acts downstream of coq4, for the C1-hydroxylation during ubiquinone biosynthesis by catalyzing the hydroxylation of 2-methoxy-6-(all-trans-polyprenyl)phenol to 2-methoxy-6-(all-trans-polyprenyl)benzene-1,4-diol. The electrons required for the hydroxylation reaction are funneled indirectly to coq6 from NADPH via a ferredoxin/ferredoxin reductase system.</text>
</comment>
<keyword evidence="8 11" id="KW-0503">Monooxygenase</keyword>
<dbReference type="HAMAP" id="MF_03193">
    <property type="entry name" value="COQ6_monooxygenase"/>
    <property type="match status" value="1"/>
</dbReference>
<dbReference type="InterPro" id="IPR036188">
    <property type="entry name" value="FAD/NAD-bd_sf"/>
</dbReference>
<evidence type="ECO:0000256" key="8">
    <source>
        <dbReference type="ARBA" id="ARBA00023033"/>
    </source>
</evidence>
<evidence type="ECO:0000256" key="2">
    <source>
        <dbReference type="ARBA" id="ARBA00005349"/>
    </source>
</evidence>
<dbReference type="EMBL" id="NAJM01000068">
    <property type="protein sequence ID" value="RVX66158.1"/>
    <property type="molecule type" value="Genomic_DNA"/>
</dbReference>
<dbReference type="GO" id="GO:0120538">
    <property type="term" value="F:2-methoxy-6-polyprenolphenol 4-hydroxylase activity"/>
    <property type="evidence" value="ECO:0007669"/>
    <property type="project" value="UniProtKB-EC"/>
</dbReference>
<dbReference type="InterPro" id="IPR018168">
    <property type="entry name" value="Ubi_Hdrlase_CS"/>
</dbReference>
<dbReference type="Pfam" id="PF01494">
    <property type="entry name" value="FAD_binding_3"/>
    <property type="match status" value="1"/>
</dbReference>
<comment type="caution">
    <text evidence="13">The sequence shown here is derived from an EMBL/GenBank/DDBJ whole genome shotgun (WGS) entry which is preliminary data.</text>
</comment>
<comment type="subunit">
    <text evidence="11">Component of a multi-subunit COQ enzyme complex, composed of at least COQ3, COQ4, COQ5, COQ6, COQ7 and COQ9.</text>
</comment>
<comment type="subcellular location">
    <subcellularLocation>
        <location evidence="11">Mitochondrion inner membrane</location>
        <topology evidence="11">Peripheral membrane protein</topology>
        <orientation evidence="11">Matrix side</orientation>
    </subcellularLocation>
</comment>
<evidence type="ECO:0000256" key="9">
    <source>
        <dbReference type="ARBA" id="ARBA00023128"/>
    </source>
</evidence>
<dbReference type="AlphaFoldDB" id="A0A438MTA7"/>
<dbReference type="UniPathway" id="UPA00232"/>
<dbReference type="GO" id="GO:0106364">
    <property type="term" value="F:4-hydroxy-3-all-trans-polyprenylbenzoate oxygenase activity"/>
    <property type="evidence" value="ECO:0007669"/>
    <property type="project" value="UniProtKB-EC"/>
</dbReference>
<dbReference type="GO" id="GO:0016712">
    <property type="term" value="F:oxidoreductase activity, acting on paired donors, with incorporation or reduction of molecular oxygen, reduced flavin or flavoprotein as one donor, and incorporation of one atom of oxygen"/>
    <property type="evidence" value="ECO:0007669"/>
    <property type="project" value="UniProtKB-UniRule"/>
</dbReference>
<dbReference type="PROSITE" id="PS01304">
    <property type="entry name" value="UBIH"/>
    <property type="match status" value="1"/>
</dbReference>
<dbReference type="PANTHER" id="PTHR43876:SF7">
    <property type="entry name" value="UBIQUINONE BIOSYNTHESIS MONOOXYGENASE COQ6, MITOCHONDRIAL"/>
    <property type="match status" value="1"/>
</dbReference>
<organism evidence="13 14">
    <name type="scientific">Exophiala mesophila</name>
    <name type="common">Black yeast-like fungus</name>
    <dbReference type="NCBI Taxonomy" id="212818"/>
    <lineage>
        <taxon>Eukaryota</taxon>
        <taxon>Fungi</taxon>
        <taxon>Dikarya</taxon>
        <taxon>Ascomycota</taxon>
        <taxon>Pezizomycotina</taxon>
        <taxon>Eurotiomycetes</taxon>
        <taxon>Chaetothyriomycetidae</taxon>
        <taxon>Chaetothyriales</taxon>
        <taxon>Herpotrichiellaceae</taxon>
        <taxon>Exophiala</taxon>
    </lineage>
</organism>
<gene>
    <name evidence="11" type="primary">COQ6</name>
    <name evidence="13" type="ORF">B0A52_09887</name>
</gene>